<evidence type="ECO:0000313" key="3">
    <source>
        <dbReference type="Proteomes" id="UP000070400"/>
    </source>
</evidence>
<protein>
    <submittedName>
        <fullName evidence="2">Uncharacterized protein</fullName>
    </submittedName>
</protein>
<comment type="caution">
    <text evidence="2">The sequence shown here is derived from an EMBL/GenBank/DDBJ whole genome shotgun (WGS) entry which is preliminary data.</text>
</comment>
<accession>A0A133V4K1</accession>
<evidence type="ECO:0000256" key="1">
    <source>
        <dbReference type="SAM" id="Coils"/>
    </source>
</evidence>
<dbReference type="Proteomes" id="UP000070400">
    <property type="component" value="Unassembled WGS sequence"/>
</dbReference>
<dbReference type="AlphaFoldDB" id="A0A133V4K1"/>
<name>A0A133V4K1_9EURY</name>
<reference evidence="2 3" key="1">
    <citation type="journal article" date="2016" name="Sci. Rep.">
        <title>Metabolic traits of an uncultured archaeal lineage -MSBL1- from brine pools of the Red Sea.</title>
        <authorList>
            <person name="Mwirichia R."/>
            <person name="Alam I."/>
            <person name="Rashid M."/>
            <person name="Vinu M."/>
            <person name="Ba-Alawi W."/>
            <person name="Anthony Kamau A."/>
            <person name="Kamanda Ngugi D."/>
            <person name="Goker M."/>
            <person name="Klenk H.P."/>
            <person name="Bajic V."/>
            <person name="Stingl U."/>
        </authorList>
    </citation>
    <scope>NUCLEOTIDE SEQUENCE [LARGE SCALE GENOMIC DNA]</scope>
    <source>
        <strain evidence="2">SCGC-AAA261D19</strain>
    </source>
</reference>
<keyword evidence="3" id="KW-1185">Reference proteome</keyword>
<feature type="coiled-coil region" evidence="1">
    <location>
        <begin position="19"/>
        <end position="46"/>
    </location>
</feature>
<proteinExistence type="predicted"/>
<keyword evidence="1" id="KW-0175">Coiled coil</keyword>
<organism evidence="2 3">
    <name type="scientific">candidate division MSBL1 archaeon SCGC-AAA261D19</name>
    <dbReference type="NCBI Taxonomy" id="1698273"/>
    <lineage>
        <taxon>Archaea</taxon>
        <taxon>Methanobacteriati</taxon>
        <taxon>Methanobacteriota</taxon>
        <taxon>candidate division MSBL1</taxon>
    </lineage>
</organism>
<dbReference type="EMBL" id="LHXX01000055">
    <property type="protein sequence ID" value="KXB01326.1"/>
    <property type="molecule type" value="Genomic_DNA"/>
</dbReference>
<gene>
    <name evidence="2" type="ORF">AKJ43_03465</name>
</gene>
<evidence type="ECO:0000313" key="2">
    <source>
        <dbReference type="EMBL" id="KXB01326.1"/>
    </source>
</evidence>
<sequence length="74" mass="8724">MLDRKHDKRSIRAAHGRWIVELQKTVEVIEQRLTLLEKKVSSWESQLAGRAKVQRKLDAEFDSLRAELRRLGSR</sequence>